<comment type="caution">
    <text evidence="8">The sequence shown here is derived from an EMBL/GenBank/DDBJ whole genome shotgun (WGS) entry which is preliminary data.</text>
</comment>
<dbReference type="PANTHER" id="PTHR30287:SF2">
    <property type="entry name" value="BLL1001 PROTEIN"/>
    <property type="match status" value="1"/>
</dbReference>
<evidence type="ECO:0000256" key="6">
    <source>
        <dbReference type="SAM" id="Phobius"/>
    </source>
</evidence>
<evidence type="ECO:0000256" key="5">
    <source>
        <dbReference type="ARBA" id="ARBA00023136"/>
    </source>
</evidence>
<dbReference type="PANTHER" id="PTHR30287">
    <property type="entry name" value="MEMBRANE COMPONENT OF PREDICTED ABC SUPERFAMILY METABOLITE UPTAKE TRANSPORTER"/>
    <property type="match status" value="1"/>
</dbReference>
<protein>
    <submittedName>
        <fullName evidence="8">FtsX-like permease family protein</fullName>
    </submittedName>
</protein>
<evidence type="ECO:0000256" key="2">
    <source>
        <dbReference type="ARBA" id="ARBA00022475"/>
    </source>
</evidence>
<feature type="transmembrane region" description="Helical" evidence="6">
    <location>
        <begin position="264"/>
        <end position="283"/>
    </location>
</feature>
<feature type="transmembrane region" description="Helical" evidence="6">
    <location>
        <begin position="756"/>
        <end position="778"/>
    </location>
</feature>
<feature type="transmembrane region" description="Helical" evidence="6">
    <location>
        <begin position="436"/>
        <end position="457"/>
    </location>
</feature>
<dbReference type="RefSeq" id="WP_303902595.1">
    <property type="nucleotide sequence ID" value="NZ_DYXC01000034.1"/>
</dbReference>
<evidence type="ECO:0000256" key="1">
    <source>
        <dbReference type="ARBA" id="ARBA00004651"/>
    </source>
</evidence>
<keyword evidence="2" id="KW-1003">Cell membrane</keyword>
<dbReference type="InterPro" id="IPR038766">
    <property type="entry name" value="Membrane_comp_ABC_pdt"/>
</dbReference>
<comment type="subcellular location">
    <subcellularLocation>
        <location evidence="1">Cell membrane</location>
        <topology evidence="1">Multi-pass membrane protein</topology>
    </subcellularLocation>
</comment>
<feature type="transmembrane region" description="Helical" evidence="6">
    <location>
        <begin position="321"/>
        <end position="345"/>
    </location>
</feature>
<dbReference type="InterPro" id="IPR003838">
    <property type="entry name" value="ABC3_permease_C"/>
</dbReference>
<dbReference type="EMBL" id="DYXC01000034">
    <property type="protein sequence ID" value="HJF13735.1"/>
    <property type="molecule type" value="Genomic_DNA"/>
</dbReference>
<dbReference type="AlphaFoldDB" id="A0A921FKZ2"/>
<evidence type="ECO:0000256" key="4">
    <source>
        <dbReference type="ARBA" id="ARBA00022989"/>
    </source>
</evidence>
<keyword evidence="3 6" id="KW-0812">Transmembrane</keyword>
<dbReference type="Proteomes" id="UP000703315">
    <property type="component" value="Unassembled WGS sequence"/>
</dbReference>
<dbReference type="Pfam" id="PF02687">
    <property type="entry name" value="FtsX"/>
    <property type="match status" value="2"/>
</dbReference>
<reference evidence="8" key="1">
    <citation type="journal article" date="2021" name="PeerJ">
        <title>Extensive microbial diversity within the chicken gut microbiome revealed by metagenomics and culture.</title>
        <authorList>
            <person name="Gilroy R."/>
            <person name="Ravi A."/>
            <person name="Getino M."/>
            <person name="Pursley I."/>
            <person name="Horton D.L."/>
            <person name="Alikhan N.F."/>
            <person name="Baker D."/>
            <person name="Gharbi K."/>
            <person name="Hall N."/>
            <person name="Watson M."/>
            <person name="Adriaenssens E.M."/>
            <person name="Foster-Nyarko E."/>
            <person name="Jarju S."/>
            <person name="Secka A."/>
            <person name="Antonio M."/>
            <person name="Oren A."/>
            <person name="Chaudhuri R.R."/>
            <person name="La Ragione R."/>
            <person name="Hildebrand F."/>
            <person name="Pallen M.J."/>
        </authorList>
    </citation>
    <scope>NUCLEOTIDE SEQUENCE</scope>
    <source>
        <strain evidence="8">ChiHjej13B12-14962</strain>
    </source>
</reference>
<feature type="transmembrane region" description="Helical" evidence="6">
    <location>
        <begin position="660"/>
        <end position="680"/>
    </location>
</feature>
<evidence type="ECO:0000259" key="7">
    <source>
        <dbReference type="Pfam" id="PF02687"/>
    </source>
</evidence>
<sequence>MRSHKLAARYVVNDVRRNTPVTVALLLLLTLSSVLVAGSVLVIERVNASVTHLFDTAQPPHFLQLHTGEVSRAALQDFASGREDIQAWQLQQMVGFAGTDLQVQRGSGATSTDLSGSLIDHLFVAQNPDFDYLLDDDGAIAEPAVGEVYVPIALADQFDIVAGDIMAVDTGTQVETLTVAGTVRDAQMGSSMASAARFVVAPQELASLMTAPRGTPETLVAYRLTATADVAAFQQAYERDPRLPTNGQAVTEVMIRLVTVISEGLVAAVGILAGGVLIGIALLNMRFVIRSSLQDEGHEIGTLRALGISPGAITRLYLTRYLALTVVAGVSGVLLALTGATLVAGDSQQAPITAVTVVLPVAAVVLVNGFVLGICALTLRRSLNVKVLDALLHGTTPPRTQRMPGSMSRSVLGSARGRRLHLRLAQRMLRSELRHWMIVPIVFGLATVMVTIPAQLLSTFQSPGFMQYLGAPQTDLRIEIHDEDASVASEVHESLRTRLAEDPRVTNVQSYAHQRFDVEYEGSWQTLNAQLGDHSSAAMAFVDGQAPGSNEIALSTLNAQALEVTVGDDLRFQDATGIRTLQVSGVYQDVTAGGYTAKIHDSPSEESAARWSVFIDVRPGMDPGHLAAEYRQDFATAQVLPMTDYVDQTLAYVTDGLRSASWIIFMIALGAVTLITTLFLRLQLSRNHTESNTLRLLGFSARQLTLQTMAQLGLMILVGIGSGLVLAATAGQWLTSQALAAANFGIIELSFISNPVLIYLMYPGLLISTSLLGAILLLRKHYANRAVFASPVA</sequence>
<proteinExistence type="predicted"/>
<reference evidence="8" key="2">
    <citation type="submission" date="2021-09" db="EMBL/GenBank/DDBJ databases">
        <authorList>
            <person name="Gilroy R."/>
        </authorList>
    </citation>
    <scope>NUCLEOTIDE SEQUENCE</scope>
    <source>
        <strain evidence="8">ChiHjej13B12-14962</strain>
    </source>
</reference>
<accession>A0A921FKZ2</accession>
<keyword evidence="5 6" id="KW-0472">Membrane</keyword>
<organism evidence="8 9">
    <name type="scientific">Enteractinococcus helveticum</name>
    <dbReference type="NCBI Taxonomy" id="1837282"/>
    <lineage>
        <taxon>Bacteria</taxon>
        <taxon>Bacillati</taxon>
        <taxon>Actinomycetota</taxon>
        <taxon>Actinomycetes</taxon>
        <taxon>Micrococcales</taxon>
        <taxon>Micrococcaceae</taxon>
    </lineage>
</organism>
<feature type="transmembrane region" description="Helical" evidence="6">
    <location>
        <begin position="357"/>
        <end position="379"/>
    </location>
</feature>
<keyword evidence="4 6" id="KW-1133">Transmembrane helix</keyword>
<name>A0A921FKZ2_9MICC</name>
<feature type="domain" description="ABC3 transporter permease C-terminal" evidence="7">
    <location>
        <begin position="663"/>
        <end position="778"/>
    </location>
</feature>
<feature type="domain" description="ABC3 transporter permease C-terminal" evidence="7">
    <location>
        <begin position="272"/>
        <end position="378"/>
    </location>
</feature>
<dbReference type="GO" id="GO:0005886">
    <property type="term" value="C:plasma membrane"/>
    <property type="evidence" value="ECO:0007669"/>
    <property type="project" value="UniProtKB-SubCell"/>
</dbReference>
<evidence type="ECO:0000313" key="8">
    <source>
        <dbReference type="EMBL" id="HJF13735.1"/>
    </source>
</evidence>
<evidence type="ECO:0000313" key="9">
    <source>
        <dbReference type="Proteomes" id="UP000703315"/>
    </source>
</evidence>
<evidence type="ECO:0000256" key="3">
    <source>
        <dbReference type="ARBA" id="ARBA00022692"/>
    </source>
</evidence>
<gene>
    <name evidence="8" type="ORF">K8V32_02880</name>
</gene>
<feature type="transmembrane region" description="Helical" evidence="6">
    <location>
        <begin position="21"/>
        <end position="43"/>
    </location>
</feature>
<feature type="transmembrane region" description="Helical" evidence="6">
    <location>
        <begin position="712"/>
        <end position="736"/>
    </location>
</feature>